<name>A0A830BW94_9LAMI</name>
<keyword evidence="2" id="KW-1185">Reference proteome</keyword>
<dbReference type="Proteomes" id="UP000653305">
    <property type="component" value="Unassembled WGS sequence"/>
</dbReference>
<reference evidence="1" key="1">
    <citation type="submission" date="2020-07" db="EMBL/GenBank/DDBJ databases">
        <title>Ethylene signaling mediates host invasion by parasitic plants.</title>
        <authorList>
            <person name="Yoshida S."/>
        </authorList>
    </citation>
    <scope>NUCLEOTIDE SEQUENCE</scope>
    <source>
        <strain evidence="1">Okayama</strain>
    </source>
</reference>
<sequence length="67" mass="7397">MMMKIPSVDAKECTEGLTTVDVTCRRSEADQVCWIACQQKHGPNADAWCRSVMPGLPAQVCMCTYPC</sequence>
<evidence type="ECO:0000313" key="1">
    <source>
        <dbReference type="EMBL" id="GFP92317.1"/>
    </source>
</evidence>
<comment type="caution">
    <text evidence="1">The sequence shown here is derived from an EMBL/GenBank/DDBJ whole genome shotgun (WGS) entry which is preliminary data.</text>
</comment>
<evidence type="ECO:0000313" key="2">
    <source>
        <dbReference type="Proteomes" id="UP000653305"/>
    </source>
</evidence>
<proteinExistence type="predicted"/>
<dbReference type="OrthoDB" id="921495at2759"/>
<accession>A0A830BW94</accession>
<gene>
    <name evidence="1" type="ORF">PHJA_001375800</name>
</gene>
<organism evidence="1 2">
    <name type="scientific">Phtheirospermum japonicum</name>
    <dbReference type="NCBI Taxonomy" id="374723"/>
    <lineage>
        <taxon>Eukaryota</taxon>
        <taxon>Viridiplantae</taxon>
        <taxon>Streptophyta</taxon>
        <taxon>Embryophyta</taxon>
        <taxon>Tracheophyta</taxon>
        <taxon>Spermatophyta</taxon>
        <taxon>Magnoliopsida</taxon>
        <taxon>eudicotyledons</taxon>
        <taxon>Gunneridae</taxon>
        <taxon>Pentapetalae</taxon>
        <taxon>asterids</taxon>
        <taxon>lamiids</taxon>
        <taxon>Lamiales</taxon>
        <taxon>Orobanchaceae</taxon>
        <taxon>Orobanchaceae incertae sedis</taxon>
        <taxon>Phtheirospermum</taxon>
    </lineage>
</organism>
<dbReference type="AlphaFoldDB" id="A0A830BW94"/>
<dbReference type="EMBL" id="BMAC01000275">
    <property type="protein sequence ID" value="GFP92317.1"/>
    <property type="molecule type" value="Genomic_DNA"/>
</dbReference>
<protein>
    <submittedName>
        <fullName evidence="1">Uncharacterized protein</fullName>
    </submittedName>
</protein>